<keyword evidence="4" id="KW-1185">Reference proteome</keyword>
<feature type="region of interest" description="Disordered" evidence="1">
    <location>
        <begin position="124"/>
        <end position="161"/>
    </location>
</feature>
<feature type="compositionally biased region" description="Polar residues" evidence="1">
    <location>
        <begin position="71"/>
        <end position="93"/>
    </location>
</feature>
<accession>A0ABR2S2N8</accession>
<evidence type="ECO:0000313" key="4">
    <source>
        <dbReference type="Proteomes" id="UP001396334"/>
    </source>
</evidence>
<evidence type="ECO:0000313" key="3">
    <source>
        <dbReference type="EMBL" id="KAK9019177.1"/>
    </source>
</evidence>
<feature type="region of interest" description="Disordered" evidence="1">
    <location>
        <begin position="70"/>
        <end position="101"/>
    </location>
</feature>
<keyword evidence="2" id="KW-1133">Transmembrane helix</keyword>
<sequence>MTHPEVADPSRTQPEMTQSSAGDPSGGVTGSKVCKSFSDRDRFTGSSPIPVVPGVERLWHGAGLTAPNVGLHQQSPSVGLERSVSTQIHTSPATEAPSFPPVLHREQASVDRTSGVVVQDVAAPCSPAHSSPACEAPPMLDRESPSVGHSSDGAAQDGAASTSRILDNPVCEDAMCSASSEVVRSGACETLNSMNSQVPIVGREQQTDSRTFQQLKQDSIKNIEANAMLQIQSQAQRWVRRKVISGEEYKDSSRNRLFCCFPGNEVSTHVFDNVSTNYSLNLKIRSNGGGGTGSRFLTFAICLVADLRGAQELLAFRTNKGDYVMILFSRDMITMDKDYEEASFQFYITSSDGVEIEVEKCGVHVFYVDAESYIISDVMVSNQNFDSQQGDGGCRNYSLLIIFLIFILLLLLKTKVICGRNSFVCYCLSTMFSGIESNCRIPECV</sequence>
<dbReference type="EMBL" id="JBBPBN010000017">
    <property type="protein sequence ID" value="KAK9019177.1"/>
    <property type="molecule type" value="Genomic_DNA"/>
</dbReference>
<feature type="compositionally biased region" description="Polar residues" evidence="1">
    <location>
        <begin position="10"/>
        <end position="22"/>
    </location>
</feature>
<feature type="transmembrane region" description="Helical" evidence="2">
    <location>
        <begin position="396"/>
        <end position="412"/>
    </location>
</feature>
<keyword evidence="2" id="KW-0472">Membrane</keyword>
<feature type="compositionally biased region" description="Low complexity" evidence="1">
    <location>
        <begin position="150"/>
        <end position="161"/>
    </location>
</feature>
<keyword evidence="2" id="KW-0812">Transmembrane</keyword>
<dbReference type="Proteomes" id="UP001396334">
    <property type="component" value="Unassembled WGS sequence"/>
</dbReference>
<organism evidence="3 4">
    <name type="scientific">Hibiscus sabdariffa</name>
    <name type="common">roselle</name>
    <dbReference type="NCBI Taxonomy" id="183260"/>
    <lineage>
        <taxon>Eukaryota</taxon>
        <taxon>Viridiplantae</taxon>
        <taxon>Streptophyta</taxon>
        <taxon>Embryophyta</taxon>
        <taxon>Tracheophyta</taxon>
        <taxon>Spermatophyta</taxon>
        <taxon>Magnoliopsida</taxon>
        <taxon>eudicotyledons</taxon>
        <taxon>Gunneridae</taxon>
        <taxon>Pentapetalae</taxon>
        <taxon>rosids</taxon>
        <taxon>malvids</taxon>
        <taxon>Malvales</taxon>
        <taxon>Malvaceae</taxon>
        <taxon>Malvoideae</taxon>
        <taxon>Hibiscus</taxon>
    </lineage>
</organism>
<gene>
    <name evidence="3" type="ORF">V6N11_053705</name>
</gene>
<comment type="caution">
    <text evidence="3">The sequence shown here is derived from an EMBL/GenBank/DDBJ whole genome shotgun (WGS) entry which is preliminary data.</text>
</comment>
<proteinExistence type="predicted"/>
<protein>
    <submittedName>
        <fullName evidence="3">Uncharacterized protein</fullName>
    </submittedName>
</protein>
<evidence type="ECO:0000256" key="2">
    <source>
        <dbReference type="SAM" id="Phobius"/>
    </source>
</evidence>
<evidence type="ECO:0000256" key="1">
    <source>
        <dbReference type="SAM" id="MobiDB-lite"/>
    </source>
</evidence>
<name>A0ABR2S2N8_9ROSI</name>
<reference evidence="3 4" key="1">
    <citation type="journal article" date="2024" name="G3 (Bethesda)">
        <title>Genome assembly of Hibiscus sabdariffa L. provides insights into metabolisms of medicinal natural products.</title>
        <authorList>
            <person name="Kim T."/>
        </authorList>
    </citation>
    <scope>NUCLEOTIDE SEQUENCE [LARGE SCALE GENOMIC DNA]</scope>
    <source>
        <strain evidence="3">TK-2024</strain>
        <tissue evidence="3">Old leaves</tissue>
    </source>
</reference>
<feature type="compositionally biased region" description="Low complexity" evidence="1">
    <location>
        <begin position="124"/>
        <end position="138"/>
    </location>
</feature>
<feature type="region of interest" description="Disordered" evidence="1">
    <location>
        <begin position="1"/>
        <end position="49"/>
    </location>
</feature>